<name>A0AAF0LW85_9CAUD</name>
<dbReference type="Proteomes" id="UP001237988">
    <property type="component" value="Segment"/>
</dbReference>
<evidence type="ECO:0000313" key="2">
    <source>
        <dbReference type="Proteomes" id="UP001237988"/>
    </source>
</evidence>
<reference evidence="1" key="1">
    <citation type="submission" date="2023-04" db="EMBL/GenBank/DDBJ databases">
        <title>Bacteriophage Phass-1 Discovered in the Human Gut Virome - the Founding Member of the Proposed New Family Phassviridae.</title>
        <authorList>
            <person name="Tikunov A.Y."/>
            <person name="Morozova V.V."/>
            <person name="Chechushkov A.V."/>
            <person name="Tikunova N.V."/>
        </authorList>
    </citation>
    <scope>NUCLEOTIDE SEQUENCE</scope>
</reference>
<organism evidence="1 2">
    <name type="scientific">Phage Phass-1</name>
    <dbReference type="NCBI Taxonomy" id="3043662"/>
    <lineage>
        <taxon>Viruses</taxon>
        <taxon>Duplodnaviria</taxon>
        <taxon>Heunggongvirae</taxon>
        <taxon>Uroviricota</taxon>
        <taxon>Caudoviricetes</taxon>
        <taxon>Caudoviricetes code 15 clade</taxon>
    </lineage>
</organism>
<sequence>MVHSDEVQMSLLHDQIIQIYEVAKLSGEISDADYKRATDLYKQDGGSEYIDNIMELMAELFKES</sequence>
<evidence type="ECO:0000313" key="1">
    <source>
        <dbReference type="EMBL" id="WIC39652.1"/>
    </source>
</evidence>
<dbReference type="EMBL" id="OQ749652">
    <property type="protein sequence ID" value="WIC39652.1"/>
    <property type="molecule type" value="Genomic_DNA"/>
</dbReference>
<accession>A0AAF0LW85</accession>
<protein>
    <submittedName>
        <fullName evidence="1">Uncharacterized protein</fullName>
    </submittedName>
</protein>
<proteinExistence type="predicted"/>